<dbReference type="PROSITE" id="PS00135">
    <property type="entry name" value="TRYPSIN_SER"/>
    <property type="match status" value="1"/>
</dbReference>
<dbReference type="GO" id="GO:0004252">
    <property type="term" value="F:serine-type endopeptidase activity"/>
    <property type="evidence" value="ECO:0007669"/>
    <property type="project" value="InterPro"/>
</dbReference>
<feature type="domain" description="Peptidase S1" evidence="10">
    <location>
        <begin position="130"/>
        <end position="379"/>
    </location>
</feature>
<dbReference type="CDD" id="cd00190">
    <property type="entry name" value="Tryp_SPc"/>
    <property type="match status" value="1"/>
</dbReference>
<keyword evidence="5 8" id="KW-0720">Serine protease</keyword>
<dbReference type="InterPro" id="IPR051487">
    <property type="entry name" value="Ser/Thr_Proteases_Immune/Dev"/>
</dbReference>
<dbReference type="GO" id="GO:0006508">
    <property type="term" value="P:proteolysis"/>
    <property type="evidence" value="ECO:0007669"/>
    <property type="project" value="UniProtKB-KW"/>
</dbReference>
<feature type="signal peptide" evidence="9">
    <location>
        <begin position="1"/>
        <end position="26"/>
    </location>
</feature>
<dbReference type="Gene3D" id="2.40.10.10">
    <property type="entry name" value="Trypsin-like serine proteases"/>
    <property type="match status" value="2"/>
</dbReference>
<reference evidence="11" key="1">
    <citation type="submission" date="2015-11" db="EMBL/GenBank/DDBJ databases">
        <title>De novo transcriptome assembly of four potential Pierce s Disease insect vectors from Arizona vineyards.</title>
        <authorList>
            <person name="Tassone E.E."/>
        </authorList>
    </citation>
    <scope>NUCLEOTIDE SEQUENCE</scope>
</reference>
<dbReference type="PROSITE" id="PS00134">
    <property type="entry name" value="TRYPSIN_HIS"/>
    <property type="match status" value="1"/>
</dbReference>
<protein>
    <recommendedName>
        <fullName evidence="10">Peptidase S1 domain-containing protein</fullName>
    </recommendedName>
</protein>
<dbReference type="InterPro" id="IPR043504">
    <property type="entry name" value="Peptidase_S1_PA_chymotrypsin"/>
</dbReference>
<sequence length="380" mass="42004">MLLESVSAMLPRVLVCLCVCWSIGAAQQRLDLYEGDICKQTQLGLWTCKPIRDCPKAIDALRNGKKLQQCNFAGSQPVVCCEPSQRPTEIGAKSKQMCEKYGESVYINVPDFLGNGITRLDTCAVVEPLITNGKNSESREYPHMALIGYGNKDEISWLCGGSLISERYILSAAHCSQSSKGVPKWARLGDFNVKSTMDDSAGLAQSEEYEIIERINHPQYRSPSVYNDIALYKLGKTVQFNEYIRPICLQTEHQFPNTYAIATGWGRTEWGGKGSDILQKANLTITPRRQCSDAYRGAVGEKLSNGIRDASQMCAGDIENGKDTCQGDSGGPLQIRMKKPYCMYSQIGITSFGAKCGGNKPGVYTRVSNFIPWIESIVWP</sequence>
<keyword evidence="6" id="KW-1015">Disulfide bond</keyword>
<name>A0A1B6LJF7_9HEMI</name>
<proteinExistence type="inferred from homology"/>
<evidence type="ECO:0000256" key="8">
    <source>
        <dbReference type="RuleBase" id="RU363034"/>
    </source>
</evidence>
<dbReference type="InterPro" id="IPR033116">
    <property type="entry name" value="TRYPSIN_SER"/>
</dbReference>
<keyword evidence="2" id="KW-0964">Secreted</keyword>
<evidence type="ECO:0000256" key="3">
    <source>
        <dbReference type="ARBA" id="ARBA00022670"/>
    </source>
</evidence>
<dbReference type="FunFam" id="2.40.10.10:FF:000015">
    <property type="entry name" value="Atrial natriuretic peptide-converting enzyme"/>
    <property type="match status" value="1"/>
</dbReference>
<keyword evidence="3 8" id="KW-0645">Protease</keyword>
<dbReference type="GO" id="GO:0005576">
    <property type="term" value="C:extracellular region"/>
    <property type="evidence" value="ECO:0007669"/>
    <property type="project" value="UniProtKB-SubCell"/>
</dbReference>
<gene>
    <name evidence="11" type="ORF">g.43841</name>
</gene>
<dbReference type="PRINTS" id="PR00722">
    <property type="entry name" value="CHYMOTRYPSIN"/>
</dbReference>
<dbReference type="InterPro" id="IPR018114">
    <property type="entry name" value="TRYPSIN_HIS"/>
</dbReference>
<dbReference type="Pfam" id="PF00089">
    <property type="entry name" value="Trypsin"/>
    <property type="match status" value="1"/>
</dbReference>
<dbReference type="InterPro" id="IPR009003">
    <property type="entry name" value="Peptidase_S1_PA"/>
</dbReference>
<dbReference type="InterPro" id="IPR001314">
    <property type="entry name" value="Peptidase_S1A"/>
</dbReference>
<feature type="chain" id="PRO_5008587499" description="Peptidase S1 domain-containing protein" evidence="9">
    <location>
        <begin position="27"/>
        <end position="380"/>
    </location>
</feature>
<keyword evidence="9" id="KW-0732">Signal</keyword>
<evidence type="ECO:0000256" key="6">
    <source>
        <dbReference type="ARBA" id="ARBA00023157"/>
    </source>
</evidence>
<dbReference type="EMBL" id="GEBQ01016151">
    <property type="protein sequence ID" value="JAT23826.1"/>
    <property type="molecule type" value="Transcribed_RNA"/>
</dbReference>
<evidence type="ECO:0000313" key="11">
    <source>
        <dbReference type="EMBL" id="JAT23826.1"/>
    </source>
</evidence>
<dbReference type="SMART" id="SM00020">
    <property type="entry name" value="Tryp_SPc"/>
    <property type="match status" value="1"/>
</dbReference>
<keyword evidence="4 8" id="KW-0378">Hydrolase</keyword>
<dbReference type="PROSITE" id="PS50240">
    <property type="entry name" value="TRYPSIN_DOM"/>
    <property type="match status" value="1"/>
</dbReference>
<comment type="similarity">
    <text evidence="7">Belongs to the peptidase S1 family. CLIP subfamily.</text>
</comment>
<comment type="subcellular location">
    <subcellularLocation>
        <location evidence="1">Secreted</location>
    </subcellularLocation>
</comment>
<evidence type="ECO:0000259" key="10">
    <source>
        <dbReference type="PROSITE" id="PS50240"/>
    </source>
</evidence>
<dbReference type="InterPro" id="IPR001254">
    <property type="entry name" value="Trypsin_dom"/>
</dbReference>
<evidence type="ECO:0000256" key="9">
    <source>
        <dbReference type="SAM" id="SignalP"/>
    </source>
</evidence>
<dbReference type="PANTHER" id="PTHR24256">
    <property type="entry name" value="TRYPTASE-RELATED"/>
    <property type="match status" value="1"/>
</dbReference>
<dbReference type="SUPFAM" id="SSF50494">
    <property type="entry name" value="Trypsin-like serine proteases"/>
    <property type="match status" value="1"/>
</dbReference>
<evidence type="ECO:0000256" key="4">
    <source>
        <dbReference type="ARBA" id="ARBA00022801"/>
    </source>
</evidence>
<organism evidence="11">
    <name type="scientific">Graphocephala atropunctata</name>
    <dbReference type="NCBI Taxonomy" id="36148"/>
    <lineage>
        <taxon>Eukaryota</taxon>
        <taxon>Metazoa</taxon>
        <taxon>Ecdysozoa</taxon>
        <taxon>Arthropoda</taxon>
        <taxon>Hexapoda</taxon>
        <taxon>Insecta</taxon>
        <taxon>Pterygota</taxon>
        <taxon>Neoptera</taxon>
        <taxon>Paraneoptera</taxon>
        <taxon>Hemiptera</taxon>
        <taxon>Auchenorrhyncha</taxon>
        <taxon>Membracoidea</taxon>
        <taxon>Cicadellidae</taxon>
        <taxon>Cicadellinae</taxon>
        <taxon>Cicadellini</taxon>
        <taxon>Graphocephala</taxon>
    </lineage>
</organism>
<evidence type="ECO:0000256" key="7">
    <source>
        <dbReference type="ARBA" id="ARBA00024195"/>
    </source>
</evidence>
<evidence type="ECO:0000256" key="5">
    <source>
        <dbReference type="ARBA" id="ARBA00022825"/>
    </source>
</evidence>
<evidence type="ECO:0000256" key="1">
    <source>
        <dbReference type="ARBA" id="ARBA00004613"/>
    </source>
</evidence>
<accession>A0A1B6LJF7</accession>
<dbReference type="AlphaFoldDB" id="A0A1B6LJF7"/>
<evidence type="ECO:0000256" key="2">
    <source>
        <dbReference type="ARBA" id="ARBA00022525"/>
    </source>
</evidence>